<proteinExistence type="predicted"/>
<protein>
    <submittedName>
        <fullName evidence="1">Uncharacterized protein</fullName>
    </submittedName>
</protein>
<reference evidence="1 2" key="1">
    <citation type="journal article" date="2011" name="Science">
        <title>The Selaginella genome identifies genetic changes associated with the evolution of vascular plants.</title>
        <authorList>
            <person name="Banks J.A."/>
            <person name="Nishiyama T."/>
            <person name="Hasebe M."/>
            <person name="Bowman J.L."/>
            <person name="Gribskov M."/>
            <person name="dePamphilis C."/>
            <person name="Albert V.A."/>
            <person name="Aono N."/>
            <person name="Aoyama T."/>
            <person name="Ambrose B.A."/>
            <person name="Ashton N.W."/>
            <person name="Axtell M.J."/>
            <person name="Barker E."/>
            <person name="Barker M.S."/>
            <person name="Bennetzen J.L."/>
            <person name="Bonawitz N.D."/>
            <person name="Chapple C."/>
            <person name="Cheng C."/>
            <person name="Correa L.G."/>
            <person name="Dacre M."/>
            <person name="DeBarry J."/>
            <person name="Dreyer I."/>
            <person name="Elias M."/>
            <person name="Engstrom E.M."/>
            <person name="Estelle M."/>
            <person name="Feng L."/>
            <person name="Finet C."/>
            <person name="Floyd S.K."/>
            <person name="Frommer W.B."/>
            <person name="Fujita T."/>
            <person name="Gramzow L."/>
            <person name="Gutensohn M."/>
            <person name="Harholt J."/>
            <person name="Hattori M."/>
            <person name="Heyl A."/>
            <person name="Hirai T."/>
            <person name="Hiwatashi Y."/>
            <person name="Ishikawa M."/>
            <person name="Iwata M."/>
            <person name="Karol K.G."/>
            <person name="Koehler B."/>
            <person name="Kolukisaoglu U."/>
            <person name="Kubo M."/>
            <person name="Kurata T."/>
            <person name="Lalonde S."/>
            <person name="Li K."/>
            <person name="Li Y."/>
            <person name="Litt A."/>
            <person name="Lyons E."/>
            <person name="Manning G."/>
            <person name="Maruyama T."/>
            <person name="Michael T.P."/>
            <person name="Mikami K."/>
            <person name="Miyazaki S."/>
            <person name="Morinaga S."/>
            <person name="Murata T."/>
            <person name="Mueller-Roeber B."/>
            <person name="Nelson D.R."/>
            <person name="Obara M."/>
            <person name="Oguri Y."/>
            <person name="Olmstead R.G."/>
            <person name="Onodera N."/>
            <person name="Petersen B.L."/>
            <person name="Pils B."/>
            <person name="Prigge M."/>
            <person name="Rensing S.A."/>
            <person name="Riano-Pachon D.M."/>
            <person name="Roberts A.W."/>
            <person name="Sato Y."/>
            <person name="Scheller H.V."/>
            <person name="Schulz B."/>
            <person name="Schulz C."/>
            <person name="Shakirov E.V."/>
            <person name="Shibagaki N."/>
            <person name="Shinohara N."/>
            <person name="Shippen D.E."/>
            <person name="Soerensen I."/>
            <person name="Sotooka R."/>
            <person name="Sugimoto N."/>
            <person name="Sugita M."/>
            <person name="Sumikawa N."/>
            <person name="Tanurdzic M."/>
            <person name="Theissen G."/>
            <person name="Ulvskov P."/>
            <person name="Wakazuki S."/>
            <person name="Weng J.K."/>
            <person name="Willats W.W."/>
            <person name="Wipf D."/>
            <person name="Wolf P.G."/>
            <person name="Yang L."/>
            <person name="Zimmer A.D."/>
            <person name="Zhu Q."/>
            <person name="Mitros T."/>
            <person name="Hellsten U."/>
            <person name="Loque D."/>
            <person name="Otillar R."/>
            <person name="Salamov A."/>
            <person name="Schmutz J."/>
            <person name="Shapiro H."/>
            <person name="Lindquist E."/>
            <person name="Lucas S."/>
            <person name="Rokhsar D."/>
            <person name="Grigoriev I.V."/>
        </authorList>
    </citation>
    <scope>NUCLEOTIDE SEQUENCE [LARGE SCALE GENOMIC DNA]</scope>
</reference>
<accession>D8SUN1</accession>
<dbReference type="EMBL" id="GL377643">
    <property type="protein sequence ID" value="EFJ11920.1"/>
    <property type="molecule type" value="Genomic_DNA"/>
</dbReference>
<name>D8SUN1_SELML</name>
<keyword evidence="2" id="KW-1185">Reference proteome</keyword>
<dbReference type="HOGENOM" id="CLU_1790240_0_0_1"/>
<dbReference type="InParanoid" id="D8SUN1"/>
<evidence type="ECO:0000313" key="1">
    <source>
        <dbReference type="EMBL" id="EFJ11920.1"/>
    </source>
</evidence>
<dbReference type="AlphaFoldDB" id="D8SUN1"/>
<dbReference type="KEGG" id="smo:SELMODRAFT_425893"/>
<organism evidence="2">
    <name type="scientific">Selaginella moellendorffii</name>
    <name type="common">Spikemoss</name>
    <dbReference type="NCBI Taxonomy" id="88036"/>
    <lineage>
        <taxon>Eukaryota</taxon>
        <taxon>Viridiplantae</taxon>
        <taxon>Streptophyta</taxon>
        <taxon>Embryophyta</taxon>
        <taxon>Tracheophyta</taxon>
        <taxon>Lycopodiopsida</taxon>
        <taxon>Selaginellales</taxon>
        <taxon>Selaginellaceae</taxon>
        <taxon>Selaginella</taxon>
    </lineage>
</organism>
<evidence type="ECO:0000313" key="2">
    <source>
        <dbReference type="Proteomes" id="UP000001514"/>
    </source>
</evidence>
<dbReference type="Gramene" id="EFJ11920">
    <property type="protein sequence ID" value="EFJ11920"/>
    <property type="gene ID" value="SELMODRAFT_425893"/>
</dbReference>
<dbReference type="Proteomes" id="UP000001514">
    <property type="component" value="Unassembled WGS sequence"/>
</dbReference>
<gene>
    <name evidence="1" type="ORF">SELMODRAFT_425893</name>
</gene>
<sequence length="145" mass="16499">MSDSNVVSIDKEQNCQDLITQEEEELYIDRHLPRAQADEIVCEISQVLPQSYRWLGLEEMDSKGEVFRVLNWDVEVRSSNLSQPNKILDQAVEVFQLMNLEGVKPDELMFQSVLTSCSHAELGTLGLDQPILWDGGEERALYISA</sequence>